<keyword evidence="2" id="KW-1185">Reference proteome</keyword>
<name>A0AAE0AIY2_9ROSI</name>
<reference evidence="1" key="1">
    <citation type="journal article" date="2023" name="Plant J.">
        <title>Genome sequences and population genomics provide insights into the demographic history, inbreeding, and mutation load of two 'living fossil' tree species of Dipteronia.</title>
        <authorList>
            <person name="Feng Y."/>
            <person name="Comes H.P."/>
            <person name="Chen J."/>
            <person name="Zhu S."/>
            <person name="Lu R."/>
            <person name="Zhang X."/>
            <person name="Li P."/>
            <person name="Qiu J."/>
            <person name="Olsen K.M."/>
            <person name="Qiu Y."/>
        </authorList>
    </citation>
    <scope>NUCLEOTIDE SEQUENCE</scope>
    <source>
        <strain evidence="1">NBL</strain>
    </source>
</reference>
<accession>A0AAE0AIY2</accession>
<protein>
    <submittedName>
        <fullName evidence="1">Uncharacterized protein</fullName>
    </submittedName>
</protein>
<sequence length="79" mass="9715">MAKVMIKPLDPEFRNTLYEILSDSRYMPHFKDLIKMKEDMHTEIEILMKVQITQVKRLMKKGRSIHMKKMVQEEEKWKY</sequence>
<evidence type="ECO:0000313" key="1">
    <source>
        <dbReference type="EMBL" id="KAK3218232.1"/>
    </source>
</evidence>
<organism evidence="1 2">
    <name type="scientific">Dipteronia sinensis</name>
    <dbReference type="NCBI Taxonomy" id="43782"/>
    <lineage>
        <taxon>Eukaryota</taxon>
        <taxon>Viridiplantae</taxon>
        <taxon>Streptophyta</taxon>
        <taxon>Embryophyta</taxon>
        <taxon>Tracheophyta</taxon>
        <taxon>Spermatophyta</taxon>
        <taxon>Magnoliopsida</taxon>
        <taxon>eudicotyledons</taxon>
        <taxon>Gunneridae</taxon>
        <taxon>Pentapetalae</taxon>
        <taxon>rosids</taxon>
        <taxon>malvids</taxon>
        <taxon>Sapindales</taxon>
        <taxon>Sapindaceae</taxon>
        <taxon>Hippocastanoideae</taxon>
        <taxon>Acereae</taxon>
        <taxon>Dipteronia</taxon>
    </lineage>
</organism>
<comment type="caution">
    <text evidence="1">The sequence shown here is derived from an EMBL/GenBank/DDBJ whole genome shotgun (WGS) entry which is preliminary data.</text>
</comment>
<evidence type="ECO:0000313" key="2">
    <source>
        <dbReference type="Proteomes" id="UP001281410"/>
    </source>
</evidence>
<proteinExistence type="predicted"/>
<dbReference type="Proteomes" id="UP001281410">
    <property type="component" value="Unassembled WGS sequence"/>
</dbReference>
<gene>
    <name evidence="1" type="ORF">Dsin_012202</name>
</gene>
<dbReference type="AlphaFoldDB" id="A0AAE0AIY2"/>
<dbReference type="EMBL" id="JANJYJ010000004">
    <property type="protein sequence ID" value="KAK3218232.1"/>
    <property type="molecule type" value="Genomic_DNA"/>
</dbReference>